<dbReference type="Proteomes" id="UP000245119">
    <property type="component" value="Linkage Group LG6"/>
</dbReference>
<protein>
    <recommendedName>
        <fullName evidence="1">Fe2OG dioxygenase domain-containing protein</fullName>
    </recommendedName>
</protein>
<organism evidence="2 3">
    <name type="scientific">Pomacea canaliculata</name>
    <name type="common">Golden apple snail</name>
    <dbReference type="NCBI Taxonomy" id="400727"/>
    <lineage>
        <taxon>Eukaryota</taxon>
        <taxon>Metazoa</taxon>
        <taxon>Spiralia</taxon>
        <taxon>Lophotrochozoa</taxon>
        <taxon>Mollusca</taxon>
        <taxon>Gastropoda</taxon>
        <taxon>Caenogastropoda</taxon>
        <taxon>Architaenioglossa</taxon>
        <taxon>Ampullarioidea</taxon>
        <taxon>Ampullariidae</taxon>
        <taxon>Pomacea</taxon>
    </lineage>
</organism>
<dbReference type="Gene3D" id="2.60.120.330">
    <property type="entry name" value="B-lactam Antibiotic, Isopenicillin N Synthase, Chain"/>
    <property type="match status" value="1"/>
</dbReference>
<dbReference type="InterPro" id="IPR026992">
    <property type="entry name" value="DIOX_N"/>
</dbReference>
<dbReference type="Gene3D" id="1.25.10.10">
    <property type="entry name" value="Leucine-rich Repeat Variant"/>
    <property type="match status" value="3"/>
</dbReference>
<gene>
    <name evidence="2" type="ORF">C0Q70_11336</name>
</gene>
<dbReference type="PANTHER" id="PTHR46270">
    <property type="entry name" value="ARMADILLO-TYPE FOLD-RELATED"/>
    <property type="match status" value="1"/>
</dbReference>
<dbReference type="PROSITE" id="PS51471">
    <property type="entry name" value="FE2OG_OXY"/>
    <property type="match status" value="1"/>
</dbReference>
<keyword evidence="3" id="KW-1185">Reference proteome</keyword>
<dbReference type="PANTHER" id="PTHR46270:SF2">
    <property type="entry name" value="TIR DOMAIN-CONTAINING PROTEIN"/>
    <property type="match status" value="1"/>
</dbReference>
<dbReference type="STRING" id="400727.A0A2T7P5N2"/>
<accession>A0A2T7P5N2</accession>
<dbReference type="InterPro" id="IPR027443">
    <property type="entry name" value="IPNS-like_sf"/>
</dbReference>
<evidence type="ECO:0000313" key="2">
    <source>
        <dbReference type="EMBL" id="PVD28742.1"/>
    </source>
</evidence>
<dbReference type="SUPFAM" id="SSF48371">
    <property type="entry name" value="ARM repeat"/>
    <property type="match status" value="1"/>
</dbReference>
<dbReference type="Pfam" id="PF14226">
    <property type="entry name" value="DIOX_N"/>
    <property type="match status" value="1"/>
</dbReference>
<sequence length="1886" mass="212868">MIPAVDIKCVAEPNEEKAIPVCDESLLKATKQIHDTFRDYGFCYLTNHGIPTSIVNDIFSSSRAFFELPVSIKQRYARPIETNHGWAACERESLNPERPYADMKESFNFSPCDNGGKWIAKWLEHCMVTKLRDVYACLIYKLPPGDPAIRNGYLTGEGDDLQKSRKQWPKEVPEMRNHFVQFYDCCYTLTKQVLRLLSLALEIKDLDYVVNCHKLIGQKGNYTTLRSLYYPSVGKDLKEGQIQCGEHSDYGTITLLFQDNTGGLQVLGKDGLYHDVTPLPDAVLVNIGDLMQRWTADKYPATHRMSSEIVPEVGAPEECLAMISPDDIETIRTLFQQRPDLWDDFKTLTEVVDCLNDHVTDYRKVRGLLKRIYLSTTVNSEKGREAFSRFAAALQFAEKSVKFMRQTMIKKGLTYITQFTFPLRDVESLCLFLLRFMFLDCTCCSKDFATQLAKTGVLQDFMEDLKHMKNQSAERLKKGNVFKHAIGIIINCCRTFDGVAIVRAMNIKEDLKPFLSKDDHDIQELALCALSFLVEDDELDLMKVNKLLLQYWFQCIYGAADSKSQSHNGWLMEEVLAFLSRLARNDYNKRLILRTGGLKMLGMVLESRTEVEQANAIKLLTQLAVETEGKLLMQADTSLLTTVSKLESDENRPFREQAADLLRTIHEINTTPVQQEILTLLKDRVNALAILDTSEVGFVLYQLQVLATGGRHSHKDFSAIQLLESNLYALEHMMSSEIVPEVGAPEDCLAMISPDDIETIRTLFQQRPDLWEDFKTLTEVVDCLNDHATDYQKVYDLLKRIYLSTSVNSEKGIEAFSLFAACLQFAEKGVKSMFLDCSCSSKEFATQLAKTGVLQDFMEDLKHMKNQSAERLKKGEAFKPAIGIIINCCRTFDGVDIVRAMNIKEDLKPFLSKDDHGGLKMLGMVLERRTEVEQANAIKLLTQLAVETEGKLLMQADTSLLTTVSKLESDENRPFREQAADLLRTIHETNTTPVQQEILTLLKDRVNALAILDTSEVGFVLCQLQVLATGGRHSHKDFSAIQLLESNLYALEHMMSSEIVPEVGAPEDCLAMISPDDIETIRTLFQQRPDLWEDFKTLTEVVDCLNDHATDYQKVYDLLKRIYLSTSVNSEKGIEAFSLFAACLQFAEKGVKSMFLDCSCSSKEFATQLAKTGVLQDFMEDLKHMKNQSAERLKKGEAFKPAIGIIINCCRTFDGVDIVRAMNIKEDLKPFLSKDDHGGLKMLGMVLERRTEVEQANAIKLLTQLAVETEGKLLMQADTSLLTTVSKLESDENRPFREQAADLLRTIHETNTTPVQQEILTLLKDRVNALAILDTSEVGFVLCQLQVLATGGRHSHKDFSAIQLLESNLYALEHTMSSEILPEVGAPEDCLAMISPDDIETIRTLFQQRPDLWDDFKTLTEVVDCLNEHVTDYQKVHGLLNRIFGSTSVNLNKGIEEFSRFAAAVQFAEKGVEFMRQTMTKKGLTYITQFTFPHPDVERSCLYMLRFMFHNYSCYSKEFATRLAKTGVLQDLMEDLKHMKDQSAERLEKGEAFKSVIAIVLNCCRTSDGLAIVMAMNIKEELKPFLSKDDLDIQTLALCTLSFLVEDHELDLLKVDKSLMQYCVQCIYGAADSKRKSHNGWLMEELLALLSRLVRNDSNKRLILRTGGLKMLGMVLETRTEVEQANAIKLLNKLAVETEGKLMMQADASLLTTLSKLESDENKPFREQAADLLKTIHKISVTPGQQEILTLLKDRVNALAILDTSEVGFVLCQLQILATGGRHSHGDFSAIQLLEVLSLFVKGNKQGQQITAQGLDTLCCYLRKGEDAEKRLVLGIVLDVVSDTEALRFVKNHSGFVSLLDGLRASENEELSQKANLILCAIDQKI</sequence>
<dbReference type="Pfam" id="PF03171">
    <property type="entry name" value="2OG-FeII_Oxy"/>
    <property type="match status" value="1"/>
</dbReference>
<evidence type="ECO:0000259" key="1">
    <source>
        <dbReference type="PROSITE" id="PS51471"/>
    </source>
</evidence>
<reference evidence="2 3" key="1">
    <citation type="submission" date="2018-04" db="EMBL/GenBank/DDBJ databases">
        <title>The genome of golden apple snail Pomacea canaliculata provides insight into stress tolerance and invasive adaptation.</title>
        <authorList>
            <person name="Liu C."/>
            <person name="Liu B."/>
            <person name="Ren Y."/>
            <person name="Zhang Y."/>
            <person name="Wang H."/>
            <person name="Li S."/>
            <person name="Jiang F."/>
            <person name="Yin L."/>
            <person name="Zhang G."/>
            <person name="Qian W."/>
            <person name="Fan W."/>
        </authorList>
    </citation>
    <scope>NUCLEOTIDE SEQUENCE [LARGE SCALE GENOMIC DNA]</scope>
    <source>
        <strain evidence="2">SZHN2017</strain>
        <tissue evidence="2">Muscle</tissue>
    </source>
</reference>
<dbReference type="SUPFAM" id="SSF51197">
    <property type="entry name" value="Clavaminate synthase-like"/>
    <property type="match status" value="1"/>
</dbReference>
<name>A0A2T7P5N2_POMCA</name>
<comment type="caution">
    <text evidence="2">The sequence shown here is derived from an EMBL/GenBank/DDBJ whole genome shotgun (WGS) entry which is preliminary data.</text>
</comment>
<dbReference type="InterPro" id="IPR005123">
    <property type="entry name" value="Oxoglu/Fe-dep_dioxygenase_dom"/>
</dbReference>
<proteinExistence type="predicted"/>
<feature type="domain" description="Fe2OG dioxygenase" evidence="1">
    <location>
        <begin position="221"/>
        <end position="380"/>
    </location>
</feature>
<dbReference type="InterPro" id="IPR011989">
    <property type="entry name" value="ARM-like"/>
</dbReference>
<dbReference type="InterPro" id="IPR044861">
    <property type="entry name" value="IPNS-like_FE2OG_OXY"/>
</dbReference>
<dbReference type="InterPro" id="IPR016024">
    <property type="entry name" value="ARM-type_fold"/>
</dbReference>
<dbReference type="EMBL" id="PZQS01000006">
    <property type="protein sequence ID" value="PVD28742.1"/>
    <property type="molecule type" value="Genomic_DNA"/>
</dbReference>
<dbReference type="OrthoDB" id="6211104at2759"/>
<evidence type="ECO:0000313" key="3">
    <source>
        <dbReference type="Proteomes" id="UP000245119"/>
    </source>
</evidence>